<dbReference type="InterPro" id="IPR002921">
    <property type="entry name" value="Fungal_lipase-type"/>
</dbReference>
<dbReference type="CDD" id="cd00519">
    <property type="entry name" value="Lipase_3"/>
    <property type="match status" value="1"/>
</dbReference>
<keyword evidence="3" id="KW-1003">Cell membrane</keyword>
<dbReference type="InterPro" id="IPR029058">
    <property type="entry name" value="AB_hydrolase_fold"/>
</dbReference>
<dbReference type="GO" id="GO:0046340">
    <property type="term" value="P:diacylglycerol catabolic process"/>
    <property type="evidence" value="ECO:0007669"/>
    <property type="project" value="TreeGrafter"/>
</dbReference>
<keyword evidence="8" id="KW-0106">Calcium</keyword>
<dbReference type="Proteomes" id="UP000274922">
    <property type="component" value="Unassembled WGS sequence"/>
</dbReference>
<evidence type="ECO:0000256" key="11">
    <source>
        <dbReference type="ARBA" id="ARBA00023098"/>
    </source>
</evidence>
<evidence type="ECO:0000256" key="12">
    <source>
        <dbReference type="ARBA" id="ARBA00023136"/>
    </source>
</evidence>
<comment type="cofactor">
    <cofactor evidence="1">
        <name>Ca(2+)</name>
        <dbReference type="ChEBI" id="CHEBI:29108"/>
    </cofactor>
</comment>
<sequence length="549" mass="59236">AALLPGAIARTISSVSSVSRMSLRVAQVGLDAVFDGLRFSTGATLGASRRFLVNAICTARRTHQMAHASGWASSAAAAVFLLHSFFGLSEMLAMTAFYMANSVTHLSLTAAEEAVQLFDGLFGDTETSKALASFISLIIDELQKDDEFTGGGRQSYLTTLSQTTKAMLAYACLQYATRRQRQAALKLVPVFSIQPGRKRGTIHLPRPHQSTSASATASASAPTAATAASSLPRPPAAAYHSNHTYFSRYVSIPAEHIVTSTFNTIREARTPMCDPPVYYLAVDTHTRSVVLSLRGTLGFADIVTDLTAQYEPFTSRDGVRGHVHGGMLHSARKIADDVRHILIATLDEHPGFRLVICGHSLGGGTASVLALMWARRHHNPGESAAAAADLDDLEPTVVCYAYGTPAVLSVRLSRAARGLVTAVIFRDDIFATVSLGLFRDFRRVVVNLTREPGLAERIVGKVLGLGMLGVEREPDDAVWFWALAKTLRADMASEKLFPPGSVYWINPPVAARHEPAMGPVPVAFATMNFSKTMIVDHSPWVYEKALNKL</sequence>
<protein>
    <recommendedName>
        <fullName evidence="14">sn-1-specific diacylglycerol lipase</fullName>
        <ecNumber evidence="14">3.1.1.116</ecNumber>
    </recommendedName>
</protein>
<evidence type="ECO:0000256" key="7">
    <source>
        <dbReference type="ARBA" id="ARBA00022801"/>
    </source>
</evidence>
<evidence type="ECO:0000313" key="17">
    <source>
        <dbReference type="EMBL" id="RKP01337.1"/>
    </source>
</evidence>
<feature type="compositionally biased region" description="Low complexity" evidence="15">
    <location>
        <begin position="210"/>
        <end position="219"/>
    </location>
</feature>
<keyword evidence="10" id="KW-1133">Transmembrane helix</keyword>
<evidence type="ECO:0000256" key="9">
    <source>
        <dbReference type="ARBA" id="ARBA00022963"/>
    </source>
</evidence>
<dbReference type="EC" id="3.1.1.116" evidence="14"/>
<keyword evidence="9" id="KW-0442">Lipid degradation</keyword>
<feature type="non-terminal residue" evidence="17">
    <location>
        <position position="1"/>
    </location>
</feature>
<keyword evidence="11" id="KW-0443">Lipid metabolism</keyword>
<evidence type="ECO:0000256" key="8">
    <source>
        <dbReference type="ARBA" id="ARBA00022837"/>
    </source>
</evidence>
<dbReference type="Gene3D" id="3.40.50.1820">
    <property type="entry name" value="alpha/beta hydrolase"/>
    <property type="match status" value="1"/>
</dbReference>
<organism evidence="17 18">
    <name type="scientific">Caulochytrium protostelioides</name>
    <dbReference type="NCBI Taxonomy" id="1555241"/>
    <lineage>
        <taxon>Eukaryota</taxon>
        <taxon>Fungi</taxon>
        <taxon>Fungi incertae sedis</taxon>
        <taxon>Chytridiomycota</taxon>
        <taxon>Chytridiomycota incertae sedis</taxon>
        <taxon>Chytridiomycetes</taxon>
        <taxon>Caulochytriales</taxon>
        <taxon>Caulochytriaceae</taxon>
        <taxon>Caulochytrium</taxon>
    </lineage>
</organism>
<reference evidence="18" key="1">
    <citation type="journal article" date="2018" name="Nat. Microbiol.">
        <title>Leveraging single-cell genomics to expand the fungal tree of life.</title>
        <authorList>
            <person name="Ahrendt S.R."/>
            <person name="Quandt C.A."/>
            <person name="Ciobanu D."/>
            <person name="Clum A."/>
            <person name="Salamov A."/>
            <person name="Andreopoulos B."/>
            <person name="Cheng J.F."/>
            <person name="Woyke T."/>
            <person name="Pelin A."/>
            <person name="Henrissat B."/>
            <person name="Reynolds N.K."/>
            <person name="Benny G.L."/>
            <person name="Smith M.E."/>
            <person name="James T.Y."/>
            <person name="Grigoriev I.V."/>
        </authorList>
    </citation>
    <scope>NUCLEOTIDE SEQUENCE [LARGE SCALE GENOMIC DNA]</scope>
    <source>
        <strain evidence="18">ATCC 52028</strain>
    </source>
</reference>
<dbReference type="PANTHER" id="PTHR45792:SF7">
    <property type="entry name" value="PUTATIVE (AFU_ORTHOLOGUE AFUA_6G02710)-RELATED"/>
    <property type="match status" value="1"/>
</dbReference>
<evidence type="ECO:0000256" key="2">
    <source>
        <dbReference type="ARBA" id="ARBA00004651"/>
    </source>
</evidence>
<dbReference type="GO" id="GO:0005886">
    <property type="term" value="C:plasma membrane"/>
    <property type="evidence" value="ECO:0007669"/>
    <property type="project" value="UniProtKB-SubCell"/>
</dbReference>
<evidence type="ECO:0000256" key="10">
    <source>
        <dbReference type="ARBA" id="ARBA00022989"/>
    </source>
</evidence>
<dbReference type="SUPFAM" id="SSF53474">
    <property type="entry name" value="alpha/beta-Hydrolases"/>
    <property type="match status" value="1"/>
</dbReference>
<dbReference type="OrthoDB" id="438440at2759"/>
<keyword evidence="18" id="KW-1185">Reference proteome</keyword>
<keyword evidence="12" id="KW-0472">Membrane</keyword>
<dbReference type="GO" id="GO:0019369">
    <property type="term" value="P:arachidonate metabolic process"/>
    <property type="evidence" value="ECO:0007669"/>
    <property type="project" value="TreeGrafter"/>
</dbReference>
<keyword evidence="6" id="KW-0479">Metal-binding</keyword>
<comment type="subcellular location">
    <subcellularLocation>
        <location evidence="2">Cell membrane</location>
        <topology evidence="2">Multi-pass membrane protein</topology>
    </subcellularLocation>
</comment>
<keyword evidence="5" id="KW-0812">Transmembrane</keyword>
<proteinExistence type="predicted"/>
<evidence type="ECO:0000256" key="4">
    <source>
        <dbReference type="ARBA" id="ARBA00022553"/>
    </source>
</evidence>
<evidence type="ECO:0000259" key="16">
    <source>
        <dbReference type="Pfam" id="PF01764"/>
    </source>
</evidence>
<dbReference type="EMBL" id="ML014176">
    <property type="protein sequence ID" value="RKP01337.1"/>
    <property type="molecule type" value="Genomic_DNA"/>
</dbReference>
<comment type="catalytic activity">
    <reaction evidence="13">
        <text>a 1,2-diacyl-sn-glycerol + H2O = a 2-acylglycerol + a fatty acid + H(+)</text>
        <dbReference type="Rhea" id="RHEA:33275"/>
        <dbReference type="ChEBI" id="CHEBI:15377"/>
        <dbReference type="ChEBI" id="CHEBI:15378"/>
        <dbReference type="ChEBI" id="CHEBI:17389"/>
        <dbReference type="ChEBI" id="CHEBI:17815"/>
        <dbReference type="ChEBI" id="CHEBI:28868"/>
        <dbReference type="EC" id="3.1.1.116"/>
    </reaction>
    <physiologicalReaction direction="left-to-right" evidence="13">
        <dbReference type="Rhea" id="RHEA:33276"/>
    </physiologicalReaction>
</comment>
<keyword evidence="7" id="KW-0378">Hydrolase</keyword>
<feature type="domain" description="Fungal lipase-type" evidence="16">
    <location>
        <begin position="290"/>
        <end position="433"/>
    </location>
</feature>
<name>A0A4P9X7V0_9FUNG</name>
<dbReference type="GO" id="GO:0046872">
    <property type="term" value="F:metal ion binding"/>
    <property type="evidence" value="ECO:0007669"/>
    <property type="project" value="UniProtKB-KW"/>
</dbReference>
<gene>
    <name evidence="17" type="ORF">CXG81DRAFT_2075</name>
</gene>
<dbReference type="Pfam" id="PF01764">
    <property type="entry name" value="Lipase_3"/>
    <property type="match status" value="1"/>
</dbReference>
<evidence type="ECO:0000256" key="13">
    <source>
        <dbReference type="ARBA" id="ARBA00024531"/>
    </source>
</evidence>
<evidence type="ECO:0000256" key="15">
    <source>
        <dbReference type="SAM" id="MobiDB-lite"/>
    </source>
</evidence>
<feature type="non-terminal residue" evidence="17">
    <location>
        <position position="549"/>
    </location>
</feature>
<accession>A0A4P9X7V0</accession>
<dbReference type="AlphaFoldDB" id="A0A4P9X7V0"/>
<evidence type="ECO:0000313" key="18">
    <source>
        <dbReference type="Proteomes" id="UP000274922"/>
    </source>
</evidence>
<feature type="region of interest" description="Disordered" evidence="15">
    <location>
        <begin position="199"/>
        <end position="219"/>
    </location>
</feature>
<evidence type="ECO:0000256" key="1">
    <source>
        <dbReference type="ARBA" id="ARBA00001913"/>
    </source>
</evidence>
<evidence type="ECO:0000256" key="14">
    <source>
        <dbReference type="ARBA" id="ARBA00026104"/>
    </source>
</evidence>
<dbReference type="GO" id="GO:0016298">
    <property type="term" value="F:lipase activity"/>
    <property type="evidence" value="ECO:0007669"/>
    <property type="project" value="TreeGrafter"/>
</dbReference>
<evidence type="ECO:0000256" key="6">
    <source>
        <dbReference type="ARBA" id="ARBA00022723"/>
    </source>
</evidence>
<evidence type="ECO:0000256" key="5">
    <source>
        <dbReference type="ARBA" id="ARBA00022692"/>
    </source>
</evidence>
<dbReference type="InterPro" id="IPR052214">
    <property type="entry name" value="DAG_Lipase-Related"/>
</dbReference>
<dbReference type="PANTHER" id="PTHR45792">
    <property type="entry name" value="DIACYLGLYCEROL LIPASE HOMOLOG-RELATED"/>
    <property type="match status" value="1"/>
</dbReference>
<evidence type="ECO:0000256" key="3">
    <source>
        <dbReference type="ARBA" id="ARBA00022475"/>
    </source>
</evidence>
<keyword evidence="4" id="KW-0597">Phosphoprotein</keyword>